<dbReference type="GO" id="GO:0046872">
    <property type="term" value="F:metal ion binding"/>
    <property type="evidence" value="ECO:0007669"/>
    <property type="project" value="TreeGrafter"/>
</dbReference>
<evidence type="ECO:0000313" key="3">
    <source>
        <dbReference type="Proteomes" id="UP000295729"/>
    </source>
</evidence>
<sequence length="323" mass="37126">MATELELKLMVQPEYLKSACAFLDTFCEKNSSAQDTSSKSSRQATLDLMNGYYDTANALLLENGIALRIRAVNREFIQTVKTRGSSRVGMHARGEWEWHVDSDGLDLTLLSEVPLPKPLQDMQWSRDLIEVFRTDFQRHVWLIHYKSSVLEVVCDEGEVSSAYGRDNICELELELKSGDEGALYEFAHLIAQQVPVQVSVVSKAQKGSRLKHRRIEFPSKPNPQDSLLSFAEYWYETWLVYWEAMFYLRDEALLQPIRSAIYQLKQCVPTELSKRLEALDQCYDSLFKVDREGLLERLASKPETGIMMLSTGQWLNQQLDRPA</sequence>
<reference evidence="2 3" key="1">
    <citation type="submission" date="2019-03" db="EMBL/GenBank/DDBJ databases">
        <title>Genomic Encyclopedia of Type Strains, Phase IV (KMG-IV): sequencing the most valuable type-strain genomes for metagenomic binning, comparative biology and taxonomic classification.</title>
        <authorList>
            <person name="Goeker M."/>
        </authorList>
    </citation>
    <scope>NUCLEOTIDE SEQUENCE [LARGE SCALE GENOMIC DNA]</scope>
    <source>
        <strain evidence="2 3">DSM 5604</strain>
    </source>
</reference>
<dbReference type="OrthoDB" id="3034217at2"/>
<proteinExistence type="predicted"/>
<dbReference type="EMBL" id="SNZA01000004">
    <property type="protein sequence ID" value="TDR12683.1"/>
    <property type="molecule type" value="Genomic_DNA"/>
</dbReference>
<dbReference type="InterPro" id="IPR023577">
    <property type="entry name" value="CYTH_domain"/>
</dbReference>
<gene>
    <name evidence="2" type="ORF">C8D85_2723</name>
</gene>
<dbReference type="PANTHER" id="PTHR39569">
    <property type="entry name" value="INORGANIC TRIPHOSPHATASE"/>
    <property type="match status" value="1"/>
</dbReference>
<dbReference type="PROSITE" id="PS51707">
    <property type="entry name" value="CYTH"/>
    <property type="match status" value="1"/>
</dbReference>
<evidence type="ECO:0000313" key="2">
    <source>
        <dbReference type="EMBL" id="TDR12683.1"/>
    </source>
</evidence>
<dbReference type="PANTHER" id="PTHR39569:SF1">
    <property type="entry name" value="INORGANIC TRIPHOSPHATASE"/>
    <property type="match status" value="1"/>
</dbReference>
<feature type="domain" description="CYTH" evidence="1">
    <location>
        <begin position="2"/>
        <end position="214"/>
    </location>
</feature>
<keyword evidence="3" id="KW-1185">Reference proteome</keyword>
<dbReference type="Pfam" id="PF01928">
    <property type="entry name" value="CYTH"/>
    <property type="match status" value="1"/>
</dbReference>
<dbReference type="GO" id="GO:0050355">
    <property type="term" value="F:inorganic triphosphate phosphatase activity"/>
    <property type="evidence" value="ECO:0007669"/>
    <property type="project" value="InterPro"/>
</dbReference>
<dbReference type="CDD" id="cd07756">
    <property type="entry name" value="CYTH-like_Pase_CHAD"/>
    <property type="match status" value="1"/>
</dbReference>
<accession>A0A4R6X7F9</accession>
<dbReference type="AlphaFoldDB" id="A0A4R6X7F9"/>
<evidence type="ECO:0000259" key="1">
    <source>
        <dbReference type="PROSITE" id="PS51707"/>
    </source>
</evidence>
<comment type="caution">
    <text evidence="2">The sequence shown here is derived from an EMBL/GenBank/DDBJ whole genome shotgun (WGS) entry which is preliminary data.</text>
</comment>
<dbReference type="SMART" id="SM01118">
    <property type="entry name" value="CYTH"/>
    <property type="match status" value="1"/>
</dbReference>
<organism evidence="2 3">
    <name type="scientific">Marinomonas communis</name>
    <dbReference type="NCBI Taxonomy" id="28254"/>
    <lineage>
        <taxon>Bacteria</taxon>
        <taxon>Pseudomonadati</taxon>
        <taxon>Pseudomonadota</taxon>
        <taxon>Gammaproteobacteria</taxon>
        <taxon>Oceanospirillales</taxon>
        <taxon>Oceanospirillaceae</taxon>
        <taxon>Marinomonas</taxon>
    </lineage>
</organism>
<dbReference type="Gene3D" id="2.40.320.10">
    <property type="entry name" value="Hypothetical Protein Pfu-838710-001"/>
    <property type="match status" value="1"/>
</dbReference>
<dbReference type="SUPFAM" id="SSF55154">
    <property type="entry name" value="CYTH-like phosphatases"/>
    <property type="match status" value="1"/>
</dbReference>
<dbReference type="InterPro" id="IPR039013">
    <property type="entry name" value="YgiF"/>
</dbReference>
<dbReference type="RefSeq" id="WP_133563589.1">
    <property type="nucleotide sequence ID" value="NZ_SNZA01000004.1"/>
</dbReference>
<name>A0A4R6X7F9_9GAMM</name>
<dbReference type="InterPro" id="IPR033469">
    <property type="entry name" value="CYTH-like_dom_sf"/>
</dbReference>
<dbReference type="Proteomes" id="UP000295729">
    <property type="component" value="Unassembled WGS sequence"/>
</dbReference>
<protein>
    <submittedName>
        <fullName evidence="2">CYTH domain-containing protein</fullName>
    </submittedName>
</protein>